<evidence type="ECO:0000259" key="7">
    <source>
        <dbReference type="PROSITE" id="PS50249"/>
    </source>
</evidence>
<dbReference type="InterPro" id="IPR001405">
    <property type="entry name" value="UPF0758"/>
</dbReference>
<comment type="caution">
    <text evidence="8">The sequence shown here is derived from an EMBL/GenBank/DDBJ whole genome shotgun (WGS) entry which is preliminary data.</text>
</comment>
<dbReference type="InterPro" id="IPR037518">
    <property type="entry name" value="MPN"/>
</dbReference>
<comment type="similarity">
    <text evidence="1">Belongs to the UPF0758 family.</text>
</comment>
<dbReference type="PANTHER" id="PTHR30471">
    <property type="entry name" value="DNA REPAIR PROTEIN RADC"/>
    <property type="match status" value="1"/>
</dbReference>
<evidence type="ECO:0000256" key="6">
    <source>
        <dbReference type="ARBA" id="ARBA00023049"/>
    </source>
</evidence>
<dbReference type="GO" id="GO:0006508">
    <property type="term" value="P:proteolysis"/>
    <property type="evidence" value="ECO:0007669"/>
    <property type="project" value="UniProtKB-KW"/>
</dbReference>
<keyword evidence="9" id="KW-1185">Reference proteome</keyword>
<name>A0A3M8AR18_9BACL</name>
<organism evidence="8 9">
    <name type="scientific">Brevibacillus gelatini</name>
    <dbReference type="NCBI Taxonomy" id="1655277"/>
    <lineage>
        <taxon>Bacteria</taxon>
        <taxon>Bacillati</taxon>
        <taxon>Bacillota</taxon>
        <taxon>Bacilli</taxon>
        <taxon>Bacillales</taxon>
        <taxon>Paenibacillaceae</taxon>
        <taxon>Brevibacillus</taxon>
    </lineage>
</organism>
<dbReference type="GO" id="GO:0008237">
    <property type="term" value="F:metallopeptidase activity"/>
    <property type="evidence" value="ECO:0007669"/>
    <property type="project" value="UniProtKB-KW"/>
</dbReference>
<dbReference type="AlphaFoldDB" id="A0A3M8AR18"/>
<evidence type="ECO:0000256" key="1">
    <source>
        <dbReference type="ARBA" id="ARBA00010243"/>
    </source>
</evidence>
<keyword evidence="6" id="KW-0482">Metalloprotease</keyword>
<keyword evidence="2" id="KW-0645">Protease</keyword>
<evidence type="ECO:0000313" key="9">
    <source>
        <dbReference type="Proteomes" id="UP000268829"/>
    </source>
</evidence>
<accession>A0A3M8AR18</accession>
<dbReference type="Proteomes" id="UP000268829">
    <property type="component" value="Unassembled WGS sequence"/>
</dbReference>
<evidence type="ECO:0000256" key="2">
    <source>
        <dbReference type="ARBA" id="ARBA00022670"/>
    </source>
</evidence>
<dbReference type="OrthoDB" id="2468749at2"/>
<evidence type="ECO:0000256" key="4">
    <source>
        <dbReference type="ARBA" id="ARBA00022801"/>
    </source>
</evidence>
<keyword evidence="5" id="KW-0862">Zinc</keyword>
<evidence type="ECO:0000256" key="5">
    <source>
        <dbReference type="ARBA" id="ARBA00022833"/>
    </source>
</evidence>
<dbReference type="GO" id="GO:0046872">
    <property type="term" value="F:metal ion binding"/>
    <property type="evidence" value="ECO:0007669"/>
    <property type="project" value="UniProtKB-KW"/>
</dbReference>
<dbReference type="PANTHER" id="PTHR30471:SF3">
    <property type="entry name" value="UPF0758 PROTEIN YEES-RELATED"/>
    <property type="match status" value="1"/>
</dbReference>
<feature type="domain" description="MPN" evidence="7">
    <location>
        <begin position="80"/>
        <end position="202"/>
    </location>
</feature>
<proteinExistence type="inferred from homology"/>
<evidence type="ECO:0000313" key="8">
    <source>
        <dbReference type="EMBL" id="RNB53523.1"/>
    </source>
</evidence>
<evidence type="ECO:0000256" key="3">
    <source>
        <dbReference type="ARBA" id="ARBA00022723"/>
    </source>
</evidence>
<protein>
    <submittedName>
        <fullName evidence="8">DNA repair protein</fullName>
    </submittedName>
</protein>
<keyword evidence="3" id="KW-0479">Metal-binding</keyword>
<dbReference type="Gene3D" id="3.40.140.10">
    <property type="entry name" value="Cytidine Deaminase, domain 2"/>
    <property type="match status" value="1"/>
</dbReference>
<reference evidence="8 9" key="1">
    <citation type="submission" date="2018-10" db="EMBL/GenBank/DDBJ databases">
        <title>Phylogenomics of Brevibacillus.</title>
        <authorList>
            <person name="Dunlap C."/>
        </authorList>
    </citation>
    <scope>NUCLEOTIDE SEQUENCE [LARGE SCALE GENOMIC DNA]</scope>
    <source>
        <strain evidence="8 9">DSM 100115</strain>
    </source>
</reference>
<dbReference type="Pfam" id="PF04002">
    <property type="entry name" value="RadC"/>
    <property type="match status" value="1"/>
</dbReference>
<keyword evidence="4" id="KW-0378">Hydrolase</keyword>
<gene>
    <name evidence="8" type="ORF">EDM57_19710</name>
</gene>
<dbReference type="InterPro" id="IPR025657">
    <property type="entry name" value="RadC_JAB"/>
</dbReference>
<dbReference type="EMBL" id="RHHS01000048">
    <property type="protein sequence ID" value="RNB53523.1"/>
    <property type="molecule type" value="Genomic_DNA"/>
</dbReference>
<dbReference type="RefSeq" id="WP_122906402.1">
    <property type="nucleotide sequence ID" value="NZ_RHHS01000048.1"/>
</dbReference>
<dbReference type="PROSITE" id="PS50249">
    <property type="entry name" value="MPN"/>
    <property type="match status" value="1"/>
</dbReference>
<sequence length="202" mass="22828">MSIFRHVKKPIHQFILNETALVDTVKPLLKYYDGSRVIKTVSEEEISQIVGVSISEAKELQAILQLAHLLSSPDKPDRYTIRMPRDAYKYCNEKIEMGGDCQTILLSLSTKNHVVNLTYIDTEAMVEISTYQRFVFRHLILRNAASGILVHIEKEGDLNPTPEQITEARIIAQAGDICGIPLLDVINITQSEYLSFKDKGLI</sequence>